<proteinExistence type="predicted"/>
<dbReference type="OrthoDB" id="5487213at2"/>
<evidence type="ECO:0000259" key="2">
    <source>
        <dbReference type="Pfam" id="PF00144"/>
    </source>
</evidence>
<evidence type="ECO:0000313" key="4">
    <source>
        <dbReference type="Proteomes" id="UP000268094"/>
    </source>
</evidence>
<organism evidence="3 4">
    <name type="scientific">Corallococcus terminator</name>
    <dbReference type="NCBI Taxonomy" id="2316733"/>
    <lineage>
        <taxon>Bacteria</taxon>
        <taxon>Pseudomonadati</taxon>
        <taxon>Myxococcota</taxon>
        <taxon>Myxococcia</taxon>
        <taxon>Myxococcales</taxon>
        <taxon>Cystobacterineae</taxon>
        <taxon>Myxococcaceae</taxon>
        <taxon>Corallococcus</taxon>
    </lineage>
</organism>
<dbReference type="Proteomes" id="UP000268094">
    <property type="component" value="Unassembled WGS sequence"/>
</dbReference>
<keyword evidence="4" id="KW-1185">Reference proteome</keyword>
<comment type="caution">
    <text evidence="3">The sequence shown here is derived from an EMBL/GenBank/DDBJ whole genome shotgun (WGS) entry which is preliminary data.</text>
</comment>
<dbReference type="InterPro" id="IPR012338">
    <property type="entry name" value="Beta-lactam/transpept-like"/>
</dbReference>
<gene>
    <name evidence="3" type="ORF">D7V88_18810</name>
</gene>
<dbReference type="EMBL" id="RAVZ01000122">
    <property type="protein sequence ID" value="RKG85981.1"/>
    <property type="molecule type" value="Genomic_DNA"/>
</dbReference>
<dbReference type="RefSeq" id="WP_120542029.1">
    <property type="nucleotide sequence ID" value="NZ_RAVZ01000122.1"/>
</dbReference>
<feature type="chain" id="PRO_5017360499" evidence="1">
    <location>
        <begin position="25"/>
        <end position="578"/>
    </location>
</feature>
<evidence type="ECO:0000256" key="1">
    <source>
        <dbReference type="SAM" id="SignalP"/>
    </source>
</evidence>
<feature type="domain" description="Beta-lactamase-related" evidence="2">
    <location>
        <begin position="55"/>
        <end position="363"/>
    </location>
</feature>
<reference evidence="4" key="1">
    <citation type="submission" date="2018-09" db="EMBL/GenBank/DDBJ databases">
        <authorList>
            <person name="Livingstone P.G."/>
            <person name="Whitworth D.E."/>
        </authorList>
    </citation>
    <scope>NUCLEOTIDE SEQUENCE [LARGE SCALE GENOMIC DNA]</scope>
    <source>
        <strain evidence="4">CA054A</strain>
    </source>
</reference>
<dbReference type="AlphaFoldDB" id="A0A3A8J654"/>
<dbReference type="Gene3D" id="3.40.710.10">
    <property type="entry name" value="DD-peptidase/beta-lactamase superfamily"/>
    <property type="match status" value="1"/>
</dbReference>
<name>A0A3A8J654_9BACT</name>
<dbReference type="InterPro" id="IPR050491">
    <property type="entry name" value="AmpC-like"/>
</dbReference>
<evidence type="ECO:0000313" key="3">
    <source>
        <dbReference type="EMBL" id="RKG85981.1"/>
    </source>
</evidence>
<dbReference type="SUPFAM" id="SSF56601">
    <property type="entry name" value="beta-lactamase/transpeptidase-like"/>
    <property type="match status" value="1"/>
</dbReference>
<dbReference type="InterPro" id="IPR001466">
    <property type="entry name" value="Beta-lactam-related"/>
</dbReference>
<accession>A0A3A8J654</accession>
<sequence>MPRRSLVSSFLFLGLTCAPITALASRPEVIRAQASDTLLKGRHQQVDALFAPWSGKSTPGCAVGISRNGALDYAHGYGMSNLEDDVPITPQSVFLIASISKQFTAFAIGLLAQEGKLSLDDDVRKHLPELPDLGKSITLAHLIHHTNGLREQGQLLNLAGWRGDDLYTEADILWALGRQRRLNFEPGSEVVYGNAAYTLLGVIVRRVSGKSLRAFADERIFQPLGMSDTRFRDDHTEIVPRRASAYSPRDGGGWRISVPHADYYGSTGIFTTVGDLLKWEQNLLDARVGGQALMAWMQTSGRLNDGTATGYGGGLRLTGYRGLRMVSHDGMDGGYRTEALLFPDQRLAIVALCNGATLLPSELTRKVAEVYLGDRMKNVMPPAVKLSDAELSARAGNYWSPLTDEVVRLEFKDGELRQVDMPTAFVPMGQGAFRPGESMHVWRFSAPTAGASHGLSIQDSWPTTRDFIRVTAPLPASPALAFFEGRYHSDEVDMTYTVRVADGKLVMRWPRRDEVVLEAVGGDRFVGSLGTVTFTRAASGGVDGLTISSRRLRRLRAERLGATEASKAASAMNPPTSR</sequence>
<dbReference type="Pfam" id="PF00144">
    <property type="entry name" value="Beta-lactamase"/>
    <property type="match status" value="1"/>
</dbReference>
<feature type="signal peptide" evidence="1">
    <location>
        <begin position="1"/>
        <end position="24"/>
    </location>
</feature>
<protein>
    <submittedName>
        <fullName evidence="3">Serine hydrolase</fullName>
    </submittedName>
</protein>
<dbReference type="PANTHER" id="PTHR46825:SF9">
    <property type="entry name" value="BETA-LACTAMASE-RELATED DOMAIN-CONTAINING PROTEIN"/>
    <property type="match status" value="1"/>
</dbReference>
<dbReference type="GO" id="GO:0016787">
    <property type="term" value="F:hydrolase activity"/>
    <property type="evidence" value="ECO:0007669"/>
    <property type="project" value="UniProtKB-KW"/>
</dbReference>
<keyword evidence="1" id="KW-0732">Signal</keyword>
<dbReference type="PANTHER" id="PTHR46825">
    <property type="entry name" value="D-ALANYL-D-ALANINE-CARBOXYPEPTIDASE/ENDOPEPTIDASE AMPH"/>
    <property type="match status" value="1"/>
</dbReference>
<keyword evidence="3" id="KW-0378">Hydrolase</keyword>